<comment type="caution">
    <text evidence="4">The sequence shown here is derived from an EMBL/GenBank/DDBJ whole genome shotgun (WGS) entry which is preliminary data.</text>
</comment>
<evidence type="ECO:0000256" key="1">
    <source>
        <dbReference type="ARBA" id="ARBA00022630"/>
    </source>
</evidence>
<keyword evidence="1" id="KW-0285">Flavoprotein</keyword>
<keyword evidence="5" id="KW-1185">Reference proteome</keyword>
<evidence type="ECO:0000256" key="3">
    <source>
        <dbReference type="ARBA" id="ARBA00023002"/>
    </source>
</evidence>
<dbReference type="Pfam" id="PF03060">
    <property type="entry name" value="NMO"/>
    <property type="match status" value="1"/>
</dbReference>
<dbReference type="SUPFAM" id="SSF51412">
    <property type="entry name" value="Inosine monophosphate dehydrogenase (IMPDH)"/>
    <property type="match status" value="1"/>
</dbReference>
<dbReference type="Proteomes" id="UP000785200">
    <property type="component" value="Unassembled WGS sequence"/>
</dbReference>
<sequence length="333" mass="34748">MPLIVGAPMRIFAGPALATTITKAGGIGFMGPGAKASDLDSCLSEAKSLLDTTSIPTVNNLLPVGIGFQTFAADLTLAGQAIQKHKPCAVWLFVPREGQKELDAWSSMIKGASPETKVWIQVGSVSQAVQAAGSAFPPDVLVVQGIDAGGHGLAKGAGVISLLPEVLDELGDFDIPIIAAGGITDGRGVAAALSLGAVGVAMGTRFLAANEAKISKGYQGDVLSTRDGGQNTVRTTLYDHLAGRTDWPHGYDGRNVVNRSVLDHESGVEFEENRRLYEEATKKGDQGWGQNGRMTAYVGSGVGLIREVVEAGQIVKTARTQAKNSLERARSVL</sequence>
<keyword evidence="2" id="KW-0288">FMN</keyword>
<dbReference type="PANTHER" id="PTHR32332:SF34">
    <property type="entry name" value="2-NITROPROPANE DIOXYGENASE FAMILY, PUTATIVE-RELATED"/>
    <property type="match status" value="1"/>
</dbReference>
<dbReference type="EMBL" id="VNKQ01000004">
    <property type="protein sequence ID" value="KAG0651546.1"/>
    <property type="molecule type" value="Genomic_DNA"/>
</dbReference>
<keyword evidence="3" id="KW-0560">Oxidoreductase</keyword>
<dbReference type="GO" id="GO:0051213">
    <property type="term" value="F:dioxygenase activity"/>
    <property type="evidence" value="ECO:0007669"/>
    <property type="project" value="UniProtKB-KW"/>
</dbReference>
<keyword evidence="4" id="KW-0223">Dioxygenase</keyword>
<evidence type="ECO:0000313" key="5">
    <source>
        <dbReference type="Proteomes" id="UP000785200"/>
    </source>
</evidence>
<evidence type="ECO:0000256" key="2">
    <source>
        <dbReference type="ARBA" id="ARBA00022643"/>
    </source>
</evidence>
<accession>A0A9P6VNA6</accession>
<reference evidence="4" key="1">
    <citation type="submission" date="2019-07" db="EMBL/GenBank/DDBJ databases">
        <title>Hyphodiscus hymeniophilus genome sequencing and assembly.</title>
        <authorList>
            <person name="Kramer G."/>
            <person name="Nodwell J."/>
        </authorList>
    </citation>
    <scope>NUCLEOTIDE SEQUENCE</scope>
    <source>
        <strain evidence="4">ATCC 34498</strain>
    </source>
</reference>
<organism evidence="4 5">
    <name type="scientific">Hyphodiscus hymeniophilus</name>
    <dbReference type="NCBI Taxonomy" id="353542"/>
    <lineage>
        <taxon>Eukaryota</taxon>
        <taxon>Fungi</taxon>
        <taxon>Dikarya</taxon>
        <taxon>Ascomycota</taxon>
        <taxon>Pezizomycotina</taxon>
        <taxon>Leotiomycetes</taxon>
        <taxon>Helotiales</taxon>
        <taxon>Hyphodiscaceae</taxon>
        <taxon>Hyphodiscus</taxon>
    </lineage>
</organism>
<dbReference type="InterPro" id="IPR013785">
    <property type="entry name" value="Aldolase_TIM"/>
</dbReference>
<proteinExistence type="predicted"/>
<dbReference type="OrthoDB" id="2349068at2759"/>
<dbReference type="PANTHER" id="PTHR32332">
    <property type="entry name" value="2-NITROPROPANE DIOXYGENASE"/>
    <property type="match status" value="1"/>
</dbReference>
<dbReference type="GO" id="GO:0018580">
    <property type="term" value="F:nitronate monooxygenase activity"/>
    <property type="evidence" value="ECO:0007669"/>
    <property type="project" value="InterPro"/>
</dbReference>
<dbReference type="Gene3D" id="3.20.20.70">
    <property type="entry name" value="Aldolase class I"/>
    <property type="match status" value="1"/>
</dbReference>
<gene>
    <name evidence="4" type="ORF">D0Z07_1595</name>
</gene>
<dbReference type="InterPro" id="IPR004136">
    <property type="entry name" value="NMO"/>
</dbReference>
<dbReference type="AlphaFoldDB" id="A0A9P6VNA6"/>
<dbReference type="CDD" id="cd04730">
    <property type="entry name" value="NPD_like"/>
    <property type="match status" value="1"/>
</dbReference>
<protein>
    <submittedName>
        <fullName evidence="4">2-nitropropane dioxygenase</fullName>
    </submittedName>
</protein>
<evidence type="ECO:0000313" key="4">
    <source>
        <dbReference type="EMBL" id="KAG0651546.1"/>
    </source>
</evidence>
<name>A0A9P6VNA6_9HELO</name>